<reference evidence="2 3" key="1">
    <citation type="submission" date="2019-11" db="EMBL/GenBank/DDBJ databases">
        <title>Comparative genomics of hydrocarbon-degrading Desulfosarcina strains.</title>
        <authorList>
            <person name="Watanabe M."/>
            <person name="Kojima H."/>
            <person name="Fukui M."/>
        </authorList>
    </citation>
    <scope>NUCLEOTIDE SEQUENCE [LARGE SCALE GENOMIC DNA]</scope>
    <source>
        <strain evidence="2 3">28bB2T</strain>
    </source>
</reference>
<organism evidence="2 3">
    <name type="scientific">Desulfosarcina ovata subsp. sediminis</name>
    <dbReference type="NCBI Taxonomy" id="885957"/>
    <lineage>
        <taxon>Bacteria</taxon>
        <taxon>Pseudomonadati</taxon>
        <taxon>Thermodesulfobacteriota</taxon>
        <taxon>Desulfobacteria</taxon>
        <taxon>Desulfobacterales</taxon>
        <taxon>Desulfosarcinaceae</taxon>
        <taxon>Desulfosarcina</taxon>
    </lineage>
</organism>
<dbReference type="InterPro" id="IPR001387">
    <property type="entry name" value="Cro/C1-type_HTH"/>
</dbReference>
<dbReference type="SUPFAM" id="SSF47413">
    <property type="entry name" value="lambda repressor-like DNA-binding domains"/>
    <property type="match status" value="1"/>
</dbReference>
<dbReference type="Pfam" id="PF01381">
    <property type="entry name" value="HTH_3"/>
    <property type="match status" value="1"/>
</dbReference>
<name>A0A5K7ZS83_9BACT</name>
<proteinExistence type="predicted"/>
<dbReference type="CDD" id="cd00093">
    <property type="entry name" value="HTH_XRE"/>
    <property type="match status" value="1"/>
</dbReference>
<protein>
    <recommendedName>
        <fullName evidence="1">HTH cro/C1-type domain-containing protein</fullName>
    </recommendedName>
</protein>
<dbReference type="PROSITE" id="PS50943">
    <property type="entry name" value="HTH_CROC1"/>
    <property type="match status" value="1"/>
</dbReference>
<evidence type="ECO:0000259" key="1">
    <source>
        <dbReference type="PROSITE" id="PS50943"/>
    </source>
</evidence>
<dbReference type="RefSeq" id="WP_155323363.1">
    <property type="nucleotide sequence ID" value="NZ_AP021876.1"/>
</dbReference>
<gene>
    <name evidence="2" type="ORF">DSCO28_36360</name>
</gene>
<accession>A0A5K7ZS83</accession>
<dbReference type="SMART" id="SM00530">
    <property type="entry name" value="HTH_XRE"/>
    <property type="match status" value="2"/>
</dbReference>
<evidence type="ECO:0000313" key="2">
    <source>
        <dbReference type="EMBL" id="BBO83070.1"/>
    </source>
</evidence>
<dbReference type="EMBL" id="AP021876">
    <property type="protein sequence ID" value="BBO83070.1"/>
    <property type="molecule type" value="Genomic_DNA"/>
</dbReference>
<dbReference type="GO" id="GO:0003677">
    <property type="term" value="F:DNA binding"/>
    <property type="evidence" value="ECO:0007669"/>
    <property type="project" value="InterPro"/>
</dbReference>
<dbReference type="AlphaFoldDB" id="A0A5K7ZS83"/>
<dbReference type="Proteomes" id="UP000425960">
    <property type="component" value="Chromosome"/>
</dbReference>
<evidence type="ECO:0000313" key="3">
    <source>
        <dbReference type="Proteomes" id="UP000425960"/>
    </source>
</evidence>
<dbReference type="InterPro" id="IPR010982">
    <property type="entry name" value="Lambda_DNA-bd_dom_sf"/>
</dbReference>
<sequence length="190" mass="21283">MKNIHVDIDFKEVLKRIEKEMEGYSRTEWANKVGVRINVVSNIHGANARQNPSLNYILSVSVATRKPMDYFLWGRVSYIPSELPDPMVKEDKKTYSDPDTSKGMKVSATKDPEMGKRVRYWREDMGFSVAKVSKRSGLPVDLIKSIEAGNHTSTDVIVKLADTLRCSIDFLLGCGGASVVQDLNKKTGND</sequence>
<dbReference type="Gene3D" id="1.10.260.40">
    <property type="entry name" value="lambda repressor-like DNA-binding domains"/>
    <property type="match status" value="1"/>
</dbReference>
<feature type="domain" description="HTH cro/C1-type" evidence="1">
    <location>
        <begin position="118"/>
        <end position="171"/>
    </location>
</feature>
<dbReference type="KEGG" id="dov:DSCO28_36360"/>